<dbReference type="PANTHER" id="PTHR33048">
    <property type="entry name" value="PTH11-LIKE INTEGRAL MEMBRANE PROTEIN (AFU_ORTHOLOGUE AFUA_5G11245)"/>
    <property type="match status" value="1"/>
</dbReference>
<protein>
    <recommendedName>
        <fullName evidence="8">Rhodopsin domain-containing protein</fullName>
    </recommendedName>
</protein>
<feature type="region of interest" description="Disordered" evidence="6">
    <location>
        <begin position="319"/>
        <end position="338"/>
    </location>
</feature>
<evidence type="ECO:0000256" key="1">
    <source>
        <dbReference type="ARBA" id="ARBA00004141"/>
    </source>
</evidence>
<comment type="similarity">
    <text evidence="5">Belongs to the SAT4 family.</text>
</comment>
<comment type="caution">
    <text evidence="9">The sequence shown here is derived from an EMBL/GenBank/DDBJ whole genome shotgun (WGS) entry which is preliminary data.</text>
</comment>
<name>A0ABR1KWM0_9PEZI</name>
<gene>
    <name evidence="9" type="ORF">IWZ03DRAFT_434775</name>
</gene>
<dbReference type="InterPro" id="IPR052337">
    <property type="entry name" value="SAT4-like"/>
</dbReference>
<feature type="domain" description="Rhodopsin" evidence="8">
    <location>
        <begin position="25"/>
        <end position="272"/>
    </location>
</feature>
<evidence type="ECO:0000256" key="2">
    <source>
        <dbReference type="ARBA" id="ARBA00022692"/>
    </source>
</evidence>
<feature type="transmembrane region" description="Helical" evidence="7">
    <location>
        <begin position="43"/>
        <end position="61"/>
    </location>
</feature>
<comment type="subcellular location">
    <subcellularLocation>
        <location evidence="1">Membrane</location>
        <topology evidence="1">Multi-pass membrane protein</topology>
    </subcellularLocation>
</comment>
<dbReference type="PANTHER" id="PTHR33048:SF105">
    <property type="match status" value="1"/>
</dbReference>
<organism evidence="9 10">
    <name type="scientific">Phyllosticta citriasiana</name>
    <dbReference type="NCBI Taxonomy" id="595635"/>
    <lineage>
        <taxon>Eukaryota</taxon>
        <taxon>Fungi</taxon>
        <taxon>Dikarya</taxon>
        <taxon>Ascomycota</taxon>
        <taxon>Pezizomycotina</taxon>
        <taxon>Dothideomycetes</taxon>
        <taxon>Dothideomycetes incertae sedis</taxon>
        <taxon>Botryosphaeriales</taxon>
        <taxon>Phyllostictaceae</taxon>
        <taxon>Phyllosticta</taxon>
    </lineage>
</organism>
<evidence type="ECO:0000259" key="8">
    <source>
        <dbReference type="Pfam" id="PF20684"/>
    </source>
</evidence>
<keyword evidence="3 7" id="KW-1133">Transmembrane helix</keyword>
<dbReference type="Pfam" id="PF20684">
    <property type="entry name" value="Fung_rhodopsin"/>
    <property type="match status" value="1"/>
</dbReference>
<feature type="transmembrane region" description="Helical" evidence="7">
    <location>
        <begin position="6"/>
        <end position="22"/>
    </location>
</feature>
<dbReference type="InterPro" id="IPR049326">
    <property type="entry name" value="Rhodopsin_dom_fungi"/>
</dbReference>
<dbReference type="EMBL" id="JBBPHU010000002">
    <property type="protein sequence ID" value="KAK7521601.1"/>
    <property type="molecule type" value="Genomic_DNA"/>
</dbReference>
<dbReference type="Proteomes" id="UP001363622">
    <property type="component" value="Unassembled WGS sequence"/>
</dbReference>
<feature type="transmembrane region" description="Helical" evidence="7">
    <location>
        <begin position="100"/>
        <end position="122"/>
    </location>
</feature>
<feature type="transmembrane region" description="Helical" evidence="7">
    <location>
        <begin position="189"/>
        <end position="207"/>
    </location>
</feature>
<evidence type="ECO:0000256" key="7">
    <source>
        <dbReference type="SAM" id="Phobius"/>
    </source>
</evidence>
<reference evidence="9 10" key="1">
    <citation type="submission" date="2024-04" db="EMBL/GenBank/DDBJ databases">
        <title>Phyllosticta paracitricarpa is synonymous to the EU quarantine fungus P. citricarpa based on phylogenomic analyses.</title>
        <authorList>
            <consortium name="Lawrence Berkeley National Laboratory"/>
            <person name="Van Ingen-Buijs V.A."/>
            <person name="Van Westerhoven A.C."/>
            <person name="Haridas S."/>
            <person name="Skiadas P."/>
            <person name="Martin F."/>
            <person name="Groenewald J.Z."/>
            <person name="Crous P.W."/>
            <person name="Seidl M.F."/>
        </authorList>
    </citation>
    <scope>NUCLEOTIDE SEQUENCE [LARGE SCALE GENOMIC DNA]</scope>
    <source>
        <strain evidence="9 10">CBS 123371</strain>
    </source>
</reference>
<proteinExistence type="inferred from homology"/>
<accession>A0ABR1KWM0</accession>
<evidence type="ECO:0000256" key="5">
    <source>
        <dbReference type="ARBA" id="ARBA00038359"/>
    </source>
</evidence>
<evidence type="ECO:0000313" key="10">
    <source>
        <dbReference type="Proteomes" id="UP001363622"/>
    </source>
</evidence>
<evidence type="ECO:0000256" key="3">
    <source>
        <dbReference type="ARBA" id="ARBA00022989"/>
    </source>
</evidence>
<keyword evidence="4 7" id="KW-0472">Membrane</keyword>
<sequence length="382" mass="43015">MTKLKAYWVEAIITLILALGVVSTRLACRAMRVGFKNFQPDDYLMILAAMMLVTMNVLYAWESFANSGYNNFMWNPENLSWWQPTSEEIRMMTQGSQVMLAYAFLYNFFMWTTKFCMCFLYWRLLSCGPCGLRRVIKFGFVVVTVTFVGATVTFFAACQPFSGFWRVPSPASVECSPAFGPYVRAVPPILNICADLYLILPPAITIWHVKASYDRKMTLCAIFGISLVLTVLAALRLSLPYTTDPGSRAHIIVQWAGRECWAALITSNVPVLFGELNKLGVFDWFRKLFGIPIPSSSGQEPEAGSETHMLEQVPEIPSNVDDAEQRAHSSQSRVSRFTEDLEEAQARLLKIKNGRASFGSDKTEHCIIRSADQRVIAPRESV</sequence>
<keyword evidence="10" id="KW-1185">Reference proteome</keyword>
<evidence type="ECO:0000256" key="6">
    <source>
        <dbReference type="SAM" id="MobiDB-lite"/>
    </source>
</evidence>
<feature type="transmembrane region" description="Helical" evidence="7">
    <location>
        <begin position="219"/>
        <end position="239"/>
    </location>
</feature>
<evidence type="ECO:0000313" key="9">
    <source>
        <dbReference type="EMBL" id="KAK7521601.1"/>
    </source>
</evidence>
<evidence type="ECO:0000256" key="4">
    <source>
        <dbReference type="ARBA" id="ARBA00023136"/>
    </source>
</evidence>
<feature type="transmembrane region" description="Helical" evidence="7">
    <location>
        <begin position="134"/>
        <end position="157"/>
    </location>
</feature>
<keyword evidence="2 7" id="KW-0812">Transmembrane</keyword>